<dbReference type="SUPFAM" id="SSF56112">
    <property type="entry name" value="Protein kinase-like (PK-like)"/>
    <property type="match status" value="1"/>
</dbReference>
<evidence type="ECO:0000256" key="7">
    <source>
        <dbReference type="PROSITE-ProRule" id="PRU10141"/>
    </source>
</evidence>
<dbReference type="Pfam" id="PF00400">
    <property type="entry name" value="WD40"/>
    <property type="match status" value="8"/>
</dbReference>
<dbReference type="InterPro" id="IPR020472">
    <property type="entry name" value="WD40_PAC1"/>
</dbReference>
<dbReference type="GO" id="GO:0005524">
    <property type="term" value="F:ATP binding"/>
    <property type="evidence" value="ECO:0007669"/>
    <property type="project" value="UniProtKB-UniRule"/>
</dbReference>
<dbReference type="OrthoDB" id="1668230at2759"/>
<feature type="compositionally biased region" description="Low complexity" evidence="8">
    <location>
        <begin position="559"/>
        <end position="571"/>
    </location>
</feature>
<dbReference type="PROSITE" id="PS00107">
    <property type="entry name" value="PROTEIN_KINASE_ATP"/>
    <property type="match status" value="1"/>
</dbReference>
<dbReference type="Gene3D" id="1.10.510.10">
    <property type="entry name" value="Transferase(Phosphotransferase) domain 1"/>
    <property type="match status" value="1"/>
</dbReference>
<dbReference type="Gene3D" id="1.20.930.20">
    <property type="entry name" value="Adaptor protein Cbl, N-terminal domain"/>
    <property type="match status" value="1"/>
</dbReference>
<proteinExistence type="predicted"/>
<feature type="region of interest" description="Disordered" evidence="8">
    <location>
        <begin position="812"/>
        <end position="847"/>
    </location>
</feature>
<keyword evidence="1" id="KW-0418">Kinase</keyword>
<dbReference type="InterPro" id="IPR001680">
    <property type="entry name" value="WD40_rpt"/>
</dbReference>
<dbReference type="InterPro" id="IPR015943">
    <property type="entry name" value="WD40/YVTN_repeat-like_dom_sf"/>
</dbReference>
<dbReference type="Gene3D" id="3.30.200.20">
    <property type="entry name" value="Phosphorylase Kinase, domain 1"/>
    <property type="match status" value="1"/>
</dbReference>
<keyword evidence="11" id="KW-1185">Reference proteome</keyword>
<evidence type="ECO:0000313" key="11">
    <source>
        <dbReference type="Proteomes" id="UP000298327"/>
    </source>
</evidence>
<dbReference type="SMART" id="SM00320">
    <property type="entry name" value="WD40"/>
    <property type="match status" value="8"/>
</dbReference>
<dbReference type="PROSITE" id="PS50011">
    <property type="entry name" value="PROTEIN_KINASE_DOM"/>
    <property type="match status" value="1"/>
</dbReference>
<dbReference type="InterPro" id="IPR017441">
    <property type="entry name" value="Protein_kinase_ATP_BS"/>
</dbReference>
<keyword evidence="1" id="KW-0808">Transferase</keyword>
<accession>A0A4Y9XZQ0</accession>
<evidence type="ECO:0000256" key="6">
    <source>
        <dbReference type="PROSITE-ProRule" id="PRU00221"/>
    </source>
</evidence>
<comment type="caution">
    <text evidence="10">The sequence shown here is derived from an EMBL/GenBank/DDBJ whole genome shotgun (WGS) entry which is preliminary data.</text>
</comment>
<dbReference type="SUPFAM" id="SSF50998">
    <property type="entry name" value="Quinoprotein alcohol dehydrogenase-like"/>
    <property type="match status" value="1"/>
</dbReference>
<keyword evidence="4 7" id="KW-0547">Nucleotide-binding</keyword>
<feature type="domain" description="Protein kinase" evidence="9">
    <location>
        <begin position="880"/>
        <end position="1131"/>
    </location>
</feature>
<feature type="repeat" description="WD" evidence="6">
    <location>
        <begin position="81"/>
        <end position="111"/>
    </location>
</feature>
<dbReference type="SMART" id="SM00220">
    <property type="entry name" value="S_TKc"/>
    <property type="match status" value="1"/>
</dbReference>
<dbReference type="InterPro" id="IPR036537">
    <property type="entry name" value="Adaptor_Cbl_N_dom_sf"/>
</dbReference>
<dbReference type="GO" id="GO:0004674">
    <property type="term" value="F:protein serine/threonine kinase activity"/>
    <property type="evidence" value="ECO:0007669"/>
    <property type="project" value="UniProtKB-KW"/>
</dbReference>
<evidence type="ECO:0000256" key="8">
    <source>
        <dbReference type="SAM" id="MobiDB-lite"/>
    </source>
</evidence>
<evidence type="ECO:0000313" key="10">
    <source>
        <dbReference type="EMBL" id="TFY55565.1"/>
    </source>
</evidence>
<dbReference type="InterPro" id="IPR011009">
    <property type="entry name" value="Kinase-like_dom_sf"/>
</dbReference>
<evidence type="ECO:0000256" key="5">
    <source>
        <dbReference type="ARBA" id="ARBA00022840"/>
    </source>
</evidence>
<feature type="repeat" description="WD" evidence="6">
    <location>
        <begin position="34"/>
        <end position="73"/>
    </location>
</feature>
<name>A0A4Y9XZQ0_9AGAM</name>
<feature type="repeat" description="WD" evidence="6">
    <location>
        <begin position="340"/>
        <end position="381"/>
    </location>
</feature>
<evidence type="ECO:0000256" key="3">
    <source>
        <dbReference type="ARBA" id="ARBA00022737"/>
    </source>
</evidence>
<dbReference type="Proteomes" id="UP000298327">
    <property type="component" value="Unassembled WGS sequence"/>
</dbReference>
<dbReference type="EMBL" id="SEOQ01000904">
    <property type="protein sequence ID" value="TFY55565.1"/>
    <property type="molecule type" value="Genomic_DNA"/>
</dbReference>
<dbReference type="InterPro" id="IPR001245">
    <property type="entry name" value="Ser-Thr/Tyr_kinase_cat_dom"/>
</dbReference>
<keyword evidence="2 6" id="KW-0853">WD repeat</keyword>
<keyword evidence="3" id="KW-0677">Repeat</keyword>
<sequence>MSQKASASRRRADGKGAMVDVELGHINPHPSSTSFQHGALVNTVAFSSDGLASASNDTVVRLWKTTRGSALRDPFFLSFLHESPVRDVAFTTDGTVMASGSDNGTVLLWRLPMMDNTEQRVSYVLHNVGHISGLRFSPDGSRLAVAALNRIVYVLDVRSGQLICELRGHAEVLQCRPAFTPHGTFLLSGSADGVLAIWHIDRNTNTMAQCHSDTIFAIDFSPDGSRFVSGSADGTLYLGYIDTHGCARPAGTGSITGHRGAVYAVEFSQHGEFFASGSQDCTVRLWNNWAGQPIAIYAQHSDIVSDISISLDGTIVASASHDCSVRLWDTATHTAIGGPLEGHTQSVRSVAFSPDGRLLASASLDRTVRLWFLRDGDPDDETESKDVEQPSKIIVDHPSRSESPSQLLYISGVPQSSGGGTLYTSAQAIQQWIALSANPQSSVSTTSDSLDVSALSAQLEQARLMNSVASWLDSNNEEAVTPVGRNPTRLEEVSGAGSSTKRRASRGHASPTSKSEDLRPRSEPRPSSQPGVRKMRHGSLRVERNISTRRSSVSDETKSSPSPTRPQSQQPVLPEQTPLSGTLDYSDSRFHRVGRAVFSVLGKTGLDIAHEALAVGVDLLQFAPVPALDVAGHILLDIWDAFEQTQTNRSACERLATRCADILFSVREEVIHAGSGVVEELKDPIDRLNESFDKIREFTRRQIQLPFLKRYLGRDKILQEIEACHTDLSDARDRFGFSIQIRTLRLQSEAATRLLSLDSTLQTAKDRKQDEDKLRRLMRDAMQAKDDLAMLDLLQISRDEMPEAMQVLQRKLDQGDEGPAGKETLTAPSGHDQSKEATPGPDDGLDRQFMQTGVEALQRLSAKAGADVALPSWTITRYEVDCERRIGMGFFSDVYKGTWRERTVAIKVLTDTAPRETFVKEATIWKQLSHHHVLHLFGASSASSDPPWFFVSPYYDKGNVVTYLRNTPNVRNWRLRKMIKEVAKGMAYLHRENILHGDLKAANILVADDLHCVVSDFGQSEMKSEVCRLSGVPIARGTLRWQAPELLTGSDSRLTPQVDVYAYAICCSEILGKGALPWPLLDDVAVRHLVLDENKRPPLSGCRRAFRRVIESCWDRDPAARPSFAEVRVSLEENSNDAGNSGKKDK</sequence>
<reference evidence="10 11" key="1">
    <citation type="submission" date="2019-02" db="EMBL/GenBank/DDBJ databases">
        <title>Genome sequencing of the rare red list fungi Dentipellis fragilis.</title>
        <authorList>
            <person name="Buettner E."/>
            <person name="Kellner H."/>
        </authorList>
    </citation>
    <scope>NUCLEOTIDE SEQUENCE [LARGE SCALE GENOMIC DNA]</scope>
    <source>
        <strain evidence="10 11">DSM 105465</strain>
    </source>
</reference>
<feature type="repeat" description="WD" evidence="6">
    <location>
        <begin position="255"/>
        <end position="287"/>
    </location>
</feature>
<gene>
    <name evidence="10" type="ORF">EVG20_g9275</name>
</gene>
<evidence type="ECO:0000256" key="1">
    <source>
        <dbReference type="ARBA" id="ARBA00022527"/>
    </source>
</evidence>
<dbReference type="PROSITE" id="PS50294">
    <property type="entry name" value="WD_REPEATS_REGION"/>
    <property type="match status" value="5"/>
</dbReference>
<dbReference type="PRINTS" id="PR00109">
    <property type="entry name" value="TYRKINASE"/>
</dbReference>
<dbReference type="GO" id="GO:0007166">
    <property type="term" value="P:cell surface receptor signaling pathway"/>
    <property type="evidence" value="ECO:0007669"/>
    <property type="project" value="InterPro"/>
</dbReference>
<dbReference type="InterPro" id="IPR008271">
    <property type="entry name" value="Ser/Thr_kinase_AS"/>
</dbReference>
<feature type="repeat" description="WD" evidence="6">
    <location>
        <begin position="297"/>
        <end position="338"/>
    </location>
</feature>
<keyword evidence="1" id="KW-0723">Serine/threonine-protein kinase</keyword>
<feature type="binding site" evidence="7">
    <location>
        <position position="907"/>
    </location>
    <ligand>
        <name>ATP</name>
        <dbReference type="ChEBI" id="CHEBI:30616"/>
    </ligand>
</feature>
<feature type="compositionally biased region" description="Basic and acidic residues" evidence="8">
    <location>
        <begin position="514"/>
        <end position="524"/>
    </location>
</feature>
<evidence type="ECO:0000256" key="2">
    <source>
        <dbReference type="ARBA" id="ARBA00022574"/>
    </source>
</evidence>
<dbReference type="CDD" id="cd21037">
    <property type="entry name" value="MLKL_NTD"/>
    <property type="match status" value="1"/>
</dbReference>
<dbReference type="InterPro" id="IPR059179">
    <property type="entry name" value="MLKL-like_MCAfunc"/>
</dbReference>
<keyword evidence="5 7" id="KW-0067">ATP-binding</keyword>
<dbReference type="PROSITE" id="PS50082">
    <property type="entry name" value="WD_REPEATS_2"/>
    <property type="match status" value="7"/>
</dbReference>
<feature type="region of interest" description="Disordered" evidence="8">
    <location>
        <begin position="478"/>
        <end position="585"/>
    </location>
</feature>
<evidence type="ECO:0000256" key="4">
    <source>
        <dbReference type="ARBA" id="ARBA00022741"/>
    </source>
</evidence>
<dbReference type="Pfam" id="PF07714">
    <property type="entry name" value="PK_Tyr_Ser-Thr"/>
    <property type="match status" value="1"/>
</dbReference>
<feature type="compositionally biased region" description="Basic and acidic residues" evidence="8">
    <location>
        <begin position="540"/>
        <end position="558"/>
    </location>
</feature>
<dbReference type="Gene3D" id="2.130.10.10">
    <property type="entry name" value="YVTN repeat-like/Quinoprotein amine dehydrogenase"/>
    <property type="match status" value="3"/>
</dbReference>
<organism evidence="10 11">
    <name type="scientific">Dentipellis fragilis</name>
    <dbReference type="NCBI Taxonomy" id="205917"/>
    <lineage>
        <taxon>Eukaryota</taxon>
        <taxon>Fungi</taxon>
        <taxon>Dikarya</taxon>
        <taxon>Basidiomycota</taxon>
        <taxon>Agaricomycotina</taxon>
        <taxon>Agaricomycetes</taxon>
        <taxon>Russulales</taxon>
        <taxon>Hericiaceae</taxon>
        <taxon>Dentipellis</taxon>
    </lineage>
</organism>
<feature type="repeat" description="WD" evidence="6">
    <location>
        <begin position="178"/>
        <end position="208"/>
    </location>
</feature>
<feature type="repeat" description="WD" evidence="6">
    <location>
        <begin position="208"/>
        <end position="238"/>
    </location>
</feature>
<dbReference type="InterPro" id="IPR011047">
    <property type="entry name" value="Quinoprotein_ADH-like_sf"/>
</dbReference>
<dbReference type="PANTHER" id="PTHR19879:SF9">
    <property type="entry name" value="TRANSCRIPTION INITIATION FACTOR TFIID SUBUNIT 5"/>
    <property type="match status" value="1"/>
</dbReference>
<protein>
    <recommendedName>
        <fullName evidence="9">Protein kinase domain-containing protein</fullName>
    </recommendedName>
</protein>
<dbReference type="InterPro" id="IPR000719">
    <property type="entry name" value="Prot_kinase_dom"/>
</dbReference>
<dbReference type="PANTHER" id="PTHR19879">
    <property type="entry name" value="TRANSCRIPTION INITIATION FACTOR TFIID"/>
    <property type="match status" value="1"/>
</dbReference>
<dbReference type="PRINTS" id="PR00320">
    <property type="entry name" value="GPROTEINBRPT"/>
</dbReference>
<dbReference type="PROSITE" id="PS00108">
    <property type="entry name" value="PROTEIN_KINASE_ST"/>
    <property type="match status" value="1"/>
</dbReference>
<dbReference type="STRING" id="205917.A0A4Y9XZQ0"/>
<dbReference type="CDD" id="cd00200">
    <property type="entry name" value="WD40"/>
    <property type="match status" value="1"/>
</dbReference>
<evidence type="ECO:0000259" key="9">
    <source>
        <dbReference type="PROSITE" id="PS50011"/>
    </source>
</evidence>
<dbReference type="AlphaFoldDB" id="A0A4Y9XZQ0"/>